<organism evidence="2 3">
    <name type="scientific">Acidithiobacillus ferrooxidans</name>
    <name type="common">Thiobacillus ferrooxidans</name>
    <dbReference type="NCBI Taxonomy" id="920"/>
    <lineage>
        <taxon>Bacteria</taxon>
        <taxon>Pseudomonadati</taxon>
        <taxon>Pseudomonadota</taxon>
        <taxon>Acidithiobacillia</taxon>
        <taxon>Acidithiobacillales</taxon>
        <taxon>Acidithiobacillaceae</taxon>
        <taxon>Acidithiobacillus</taxon>
    </lineage>
</organism>
<reference evidence="2 3" key="1">
    <citation type="submission" date="2016-04" db="EMBL/GenBank/DDBJ databases">
        <title>Acidithiobacillus ferrooxidans genome sequencing and assembly.</title>
        <authorList>
            <person name="Zhou Z."/>
        </authorList>
    </citation>
    <scope>NUCLEOTIDE SEQUENCE [LARGE SCALE GENOMIC DNA]</scope>
    <source>
        <strain evidence="2 3">BY0502</strain>
    </source>
</reference>
<dbReference type="Proteomes" id="UP000078302">
    <property type="component" value="Unassembled WGS sequence"/>
</dbReference>
<keyword evidence="1" id="KW-0812">Transmembrane</keyword>
<name>A0A179BN22_ACIFR</name>
<evidence type="ECO:0000313" key="2">
    <source>
        <dbReference type="EMBL" id="OAP93042.1"/>
    </source>
</evidence>
<feature type="transmembrane region" description="Helical" evidence="1">
    <location>
        <begin position="33"/>
        <end position="59"/>
    </location>
</feature>
<keyword evidence="1" id="KW-1133">Transmembrane helix</keyword>
<gene>
    <name evidence="2" type="ORF">A4H96_02115</name>
</gene>
<proteinExistence type="predicted"/>
<comment type="caution">
    <text evidence="2">The sequence shown here is derived from an EMBL/GenBank/DDBJ whole genome shotgun (WGS) entry which is preliminary data.</text>
</comment>
<accession>A0A179BN22</accession>
<feature type="transmembrane region" description="Helical" evidence="1">
    <location>
        <begin position="7"/>
        <end position="27"/>
    </location>
</feature>
<dbReference type="AlphaFoldDB" id="A0A179BN22"/>
<sequence length="78" mass="8875">MNVRTVRLAMLTGVYLIAIVLFLILRLVDHYSIFTSLFVTGIGLFGFTFAWFLAGGMAVEYRIMREKQGLDKEASDHE</sequence>
<evidence type="ECO:0000313" key="3">
    <source>
        <dbReference type="Proteomes" id="UP000078302"/>
    </source>
</evidence>
<dbReference type="RefSeq" id="WP_064218059.1">
    <property type="nucleotide sequence ID" value="NZ_LVXZ01000018.1"/>
</dbReference>
<keyword evidence="1" id="KW-0472">Membrane</keyword>
<evidence type="ECO:0000256" key="1">
    <source>
        <dbReference type="SAM" id="Phobius"/>
    </source>
</evidence>
<dbReference type="EMBL" id="LVXZ01000018">
    <property type="protein sequence ID" value="OAP93042.1"/>
    <property type="molecule type" value="Genomic_DNA"/>
</dbReference>
<keyword evidence="3" id="KW-1185">Reference proteome</keyword>
<protein>
    <submittedName>
        <fullName evidence="2">Uncharacterized protein</fullName>
    </submittedName>
</protein>